<accession>A0AAE0EYZ8</accession>
<feature type="region of interest" description="Disordered" evidence="1">
    <location>
        <begin position="75"/>
        <end position="114"/>
    </location>
</feature>
<reference evidence="2 3" key="1">
    <citation type="journal article" date="2015" name="Genome Biol. Evol.">
        <title>Comparative Genomics of a Bacterivorous Green Alga Reveals Evolutionary Causalities and Consequences of Phago-Mixotrophic Mode of Nutrition.</title>
        <authorList>
            <person name="Burns J.A."/>
            <person name="Paasch A."/>
            <person name="Narechania A."/>
            <person name="Kim E."/>
        </authorList>
    </citation>
    <scope>NUCLEOTIDE SEQUENCE [LARGE SCALE GENOMIC DNA]</scope>
    <source>
        <strain evidence="2 3">PLY_AMNH</strain>
    </source>
</reference>
<sequence length="229" mass="24863">MHEGESGGQDSSDDEEEYAYQRQQAEKRLSPLERMAGKGSLSPLMMSVDSQLKLSDSDLHGGAALEWQKEFLQEQQKHIRKTEKKKGAPSKLATPPEGPSPEPGSSSPAKPMPQLVNEGMQQHRNDASVQRWACKVAAARQALAYLALEERCKGSAAMIAQAGGIYNVVQAMQRHLQVSEVQAYGAKALQNVALTSALQLRGLLPRGVKTCELTFSLNPRCPGSAPRAE</sequence>
<keyword evidence="3" id="KW-1185">Reference proteome</keyword>
<dbReference type="AlphaFoldDB" id="A0AAE0EYZ8"/>
<evidence type="ECO:0000313" key="3">
    <source>
        <dbReference type="Proteomes" id="UP001190700"/>
    </source>
</evidence>
<evidence type="ECO:0000256" key="1">
    <source>
        <dbReference type="SAM" id="MobiDB-lite"/>
    </source>
</evidence>
<evidence type="ECO:0000313" key="2">
    <source>
        <dbReference type="EMBL" id="KAK3245377.1"/>
    </source>
</evidence>
<proteinExistence type="predicted"/>
<name>A0AAE0EYZ8_9CHLO</name>
<dbReference type="EMBL" id="LGRX02030696">
    <property type="protein sequence ID" value="KAK3245377.1"/>
    <property type="molecule type" value="Genomic_DNA"/>
</dbReference>
<gene>
    <name evidence="2" type="ORF">CYMTET_45051</name>
</gene>
<feature type="region of interest" description="Disordered" evidence="1">
    <location>
        <begin position="1"/>
        <end position="41"/>
    </location>
</feature>
<feature type="compositionally biased region" description="Basic residues" evidence="1">
    <location>
        <begin position="78"/>
        <end position="88"/>
    </location>
</feature>
<comment type="caution">
    <text evidence="2">The sequence shown here is derived from an EMBL/GenBank/DDBJ whole genome shotgun (WGS) entry which is preliminary data.</text>
</comment>
<dbReference type="Proteomes" id="UP001190700">
    <property type="component" value="Unassembled WGS sequence"/>
</dbReference>
<organism evidence="2 3">
    <name type="scientific">Cymbomonas tetramitiformis</name>
    <dbReference type="NCBI Taxonomy" id="36881"/>
    <lineage>
        <taxon>Eukaryota</taxon>
        <taxon>Viridiplantae</taxon>
        <taxon>Chlorophyta</taxon>
        <taxon>Pyramimonadophyceae</taxon>
        <taxon>Pyramimonadales</taxon>
        <taxon>Pyramimonadaceae</taxon>
        <taxon>Cymbomonas</taxon>
    </lineage>
</organism>
<protein>
    <submittedName>
        <fullName evidence="2">Uncharacterized protein</fullName>
    </submittedName>
</protein>